<evidence type="ECO:0000313" key="3">
    <source>
        <dbReference type="Proteomes" id="UP000315750"/>
    </source>
</evidence>
<dbReference type="InterPro" id="IPR011042">
    <property type="entry name" value="6-blade_b-propeller_TolB-like"/>
</dbReference>
<dbReference type="KEGG" id="amuc:Pan181_51930"/>
<protein>
    <submittedName>
        <fullName evidence="2">Translocation protein TolB</fullName>
    </submittedName>
</protein>
<sequence length="383" mass="42088">MSYACEIPGATHTCVAETGNLTSCQRVIRIMGQQLSGTIVFASGKTGDYDIWTCDLESGTMTQLTFGTGWNDKPNFSPDGQWVVYVSDQTGNRELFKVPTTGGDPIQLTNLGNRWADSPSFSPDGKAIAYVSNETGNNELWVMDAEGNERKQVTVHEGSDDTVSWTPDGHGLLWSSDRGDDADIWHYDLLSDTKTQLNEDRGGDYSPKPSPDGSVIVFVSNRQETPDPSQPYKDRDKDLWMMTSQGELLVKLTENQGADYSPAWSPCGNYLLYTADDHRSDCHLRVLDVSQLVEAYQSGDQATVEQAASRLRTEAVQLDRDPLKAEVNATRHATFLTSLLPDSWMKSCYPAGYFGLERNPDWTGVQVGAGTLATDSSTSDYAG</sequence>
<evidence type="ECO:0000256" key="1">
    <source>
        <dbReference type="ARBA" id="ARBA00009820"/>
    </source>
</evidence>
<evidence type="ECO:0000313" key="2">
    <source>
        <dbReference type="EMBL" id="QDU58952.1"/>
    </source>
</evidence>
<dbReference type="Proteomes" id="UP000315750">
    <property type="component" value="Chromosome"/>
</dbReference>
<dbReference type="OrthoDB" id="108903at2"/>
<organism evidence="2 3">
    <name type="scientific">Aeoliella mucimassa</name>
    <dbReference type="NCBI Taxonomy" id="2527972"/>
    <lineage>
        <taxon>Bacteria</taxon>
        <taxon>Pseudomonadati</taxon>
        <taxon>Planctomycetota</taxon>
        <taxon>Planctomycetia</taxon>
        <taxon>Pirellulales</taxon>
        <taxon>Lacipirellulaceae</taxon>
        <taxon>Aeoliella</taxon>
    </lineage>
</organism>
<dbReference type="PANTHER" id="PTHR36842:SF1">
    <property type="entry name" value="PROTEIN TOLB"/>
    <property type="match status" value="1"/>
</dbReference>
<dbReference type="SUPFAM" id="SSF69304">
    <property type="entry name" value="Tricorn protease N-terminal domain"/>
    <property type="match status" value="1"/>
</dbReference>
<reference evidence="2 3" key="1">
    <citation type="submission" date="2019-02" db="EMBL/GenBank/DDBJ databases">
        <title>Deep-cultivation of Planctomycetes and their phenomic and genomic characterization uncovers novel biology.</title>
        <authorList>
            <person name="Wiegand S."/>
            <person name="Jogler M."/>
            <person name="Boedeker C."/>
            <person name="Pinto D."/>
            <person name="Vollmers J."/>
            <person name="Rivas-Marin E."/>
            <person name="Kohn T."/>
            <person name="Peeters S.H."/>
            <person name="Heuer A."/>
            <person name="Rast P."/>
            <person name="Oberbeckmann S."/>
            <person name="Bunk B."/>
            <person name="Jeske O."/>
            <person name="Meyerdierks A."/>
            <person name="Storesund J.E."/>
            <person name="Kallscheuer N."/>
            <person name="Luecker S."/>
            <person name="Lage O.M."/>
            <person name="Pohl T."/>
            <person name="Merkel B.J."/>
            <person name="Hornburger P."/>
            <person name="Mueller R.-W."/>
            <person name="Bruemmer F."/>
            <person name="Labrenz M."/>
            <person name="Spormann A.M."/>
            <person name="Op den Camp H."/>
            <person name="Overmann J."/>
            <person name="Amann R."/>
            <person name="Jetten M.S.M."/>
            <person name="Mascher T."/>
            <person name="Medema M.H."/>
            <person name="Devos D.P."/>
            <person name="Kaster A.-K."/>
            <person name="Ovreas L."/>
            <person name="Rohde M."/>
            <person name="Galperin M.Y."/>
            <person name="Jogler C."/>
        </authorList>
    </citation>
    <scope>NUCLEOTIDE SEQUENCE [LARGE SCALE GENOMIC DNA]</scope>
    <source>
        <strain evidence="2 3">Pan181</strain>
    </source>
</reference>
<accession>A0A518AW57</accession>
<proteinExistence type="inferred from homology"/>
<gene>
    <name evidence="2" type="ORF">Pan181_51930</name>
</gene>
<name>A0A518AW57_9BACT</name>
<dbReference type="InterPro" id="IPR011659">
    <property type="entry name" value="WD40"/>
</dbReference>
<dbReference type="AlphaFoldDB" id="A0A518AW57"/>
<comment type="similarity">
    <text evidence="1">Belongs to the TolB family.</text>
</comment>
<dbReference type="Gene3D" id="2.120.10.30">
    <property type="entry name" value="TolB, C-terminal domain"/>
    <property type="match status" value="2"/>
</dbReference>
<dbReference type="PANTHER" id="PTHR36842">
    <property type="entry name" value="PROTEIN TOLB HOMOLOG"/>
    <property type="match status" value="1"/>
</dbReference>
<dbReference type="EMBL" id="CP036278">
    <property type="protein sequence ID" value="QDU58952.1"/>
    <property type="molecule type" value="Genomic_DNA"/>
</dbReference>
<dbReference type="Pfam" id="PF07676">
    <property type="entry name" value="PD40"/>
    <property type="match status" value="5"/>
</dbReference>
<keyword evidence="3" id="KW-1185">Reference proteome</keyword>